<dbReference type="GO" id="GO:0016491">
    <property type="term" value="F:oxidoreductase activity"/>
    <property type="evidence" value="ECO:0007669"/>
    <property type="project" value="InterPro"/>
</dbReference>
<gene>
    <name evidence="3" type="ORF">GV829_05855</name>
</gene>
<keyword evidence="1" id="KW-0472">Membrane</keyword>
<reference evidence="3 4" key="1">
    <citation type="submission" date="2020-01" db="EMBL/GenBank/DDBJ databases">
        <title>Sphingomonas sp. strain CSW-10.</title>
        <authorList>
            <person name="Chen W.-M."/>
        </authorList>
    </citation>
    <scope>NUCLEOTIDE SEQUENCE [LARGE SCALE GENOMIC DNA]</scope>
    <source>
        <strain evidence="3 4">CSW-10</strain>
    </source>
</reference>
<keyword evidence="4" id="KW-1185">Reference proteome</keyword>
<dbReference type="PIRSF" id="PIRSF036389">
    <property type="entry name" value="IOR_B"/>
    <property type="match status" value="1"/>
</dbReference>
<dbReference type="PANTHER" id="PTHR47495:SF2">
    <property type="entry name" value="ALDEHYDE DEHYDROGENASE"/>
    <property type="match status" value="1"/>
</dbReference>
<dbReference type="RefSeq" id="WP_169944832.1">
    <property type="nucleotide sequence ID" value="NZ_CP053015.1"/>
</dbReference>
<name>A0A6M4AVJ2_9SPHN</name>
<sequence length="765" mass="81412">MSRYSDLRESIGRGSWLPRPDRRTLLIGGGAAVGLAVAWAVWPRAPGLAINAAPGEQILGPYLKIGMDGRVTVLVPQLEMGQGSFTLIAQVVADELGADWRTVAVEPAPLSGIYANDLLLEEDAQMAMPRRLVPEAVSAMGGWRRTMLAADARAMLTGGSTVLRQYEQPAREAAAVARALLQMAAADRWDVSWDECDAADGFVTNRNRKLRFGDLAEAAALLDPPEWPPLRAPGTGALFGESPPRLDLPSKIDGSFSFAGDIRLHDMAYAAIRQGPIGDTRVKRYDRKAPRAVMGYLGAVRHERWIAAVATNSWAAQRALNAMNPRFTTDGQRGDSAVADRRLKAAFAEYDGSRLVDEGSVSDAFAGRPVLTAEFLVAPALHGTMETRTATAAWEDGRVQLWVASQAPGVCRAMVARALGIGEGDVVLFQMPAGGSFDAAFEHDVAVQAAIISRAMKRPIQLVWSRTEDIMRDLPRAPARARLSATLSSGTTIDGWHAAIATPSSRHEWHGRLDGLSPQHAMEEAAGKADAAAINGARPPYLIPNVAIDHLPVNTAIPSGQWRANADSYTAFFTEAFVDELARAAGTDPFGFRIAMLGEQPELARCLQRASEIGGWSGGEAGSGQGLACLSMRGSHIALMAVARPGASGLVVERIVAAADVGRVLNPAIVRQQIESGIVFGLAAAVGATTRYRRGLANARTLRDIGLPNLGQMPAITVELLPSNRAPGGFEEIGVPGVAPAIANALFTVTGQRLRRLPLSVKPIP</sequence>
<accession>A0A6M4AVJ2</accession>
<dbReference type="InterPro" id="IPR012368">
    <property type="entry name" value="OxRdtase_Mopterin-bd_su_IorB"/>
</dbReference>
<dbReference type="Gene3D" id="3.90.1170.50">
    <property type="entry name" value="Aldehyde oxidase/xanthine dehydrogenase, a/b hammerhead"/>
    <property type="match status" value="1"/>
</dbReference>
<dbReference type="SUPFAM" id="SSF56003">
    <property type="entry name" value="Molybdenum cofactor-binding domain"/>
    <property type="match status" value="2"/>
</dbReference>
<dbReference type="PROSITE" id="PS51318">
    <property type="entry name" value="TAT"/>
    <property type="match status" value="1"/>
</dbReference>
<dbReference type="EMBL" id="CP053015">
    <property type="protein sequence ID" value="QJQ32039.1"/>
    <property type="molecule type" value="Genomic_DNA"/>
</dbReference>
<dbReference type="InterPro" id="IPR037165">
    <property type="entry name" value="AldOxase/xan_DH_Mopterin-bd_sf"/>
</dbReference>
<dbReference type="AlphaFoldDB" id="A0A6M4AVJ2"/>
<evidence type="ECO:0000259" key="2">
    <source>
        <dbReference type="SMART" id="SM01008"/>
    </source>
</evidence>
<keyword evidence="1" id="KW-0812">Transmembrane</keyword>
<dbReference type="InterPro" id="IPR052516">
    <property type="entry name" value="N-heterocyclic_Hydroxylase"/>
</dbReference>
<evidence type="ECO:0000313" key="3">
    <source>
        <dbReference type="EMBL" id="QJQ32039.1"/>
    </source>
</evidence>
<protein>
    <submittedName>
        <fullName evidence="3">Xanthine dehydrogenase family protein molybdopterin-binding subunit</fullName>
    </submittedName>
</protein>
<dbReference type="InterPro" id="IPR000674">
    <property type="entry name" value="Ald_Oxase/Xan_DH_a/b"/>
</dbReference>
<dbReference type="Proteomes" id="UP000503018">
    <property type="component" value="Chromosome"/>
</dbReference>
<dbReference type="InterPro" id="IPR046867">
    <property type="entry name" value="AldOxase/xan_DH_MoCoBD2"/>
</dbReference>
<feature type="domain" description="Aldehyde oxidase/xanthine dehydrogenase a/b hammerhead" evidence="2">
    <location>
        <begin position="253"/>
        <end position="331"/>
    </location>
</feature>
<dbReference type="Pfam" id="PF20256">
    <property type="entry name" value="MoCoBD_2"/>
    <property type="match status" value="2"/>
</dbReference>
<dbReference type="InterPro" id="IPR008274">
    <property type="entry name" value="AldOxase/xan_DH_MoCoBD1"/>
</dbReference>
<dbReference type="InterPro" id="IPR006311">
    <property type="entry name" value="TAT_signal"/>
</dbReference>
<dbReference type="Pfam" id="PF02738">
    <property type="entry name" value="MoCoBD_1"/>
    <property type="match status" value="1"/>
</dbReference>
<dbReference type="Gene3D" id="3.30.365.10">
    <property type="entry name" value="Aldehyde oxidase/xanthine dehydrogenase, molybdopterin binding domain"/>
    <property type="match status" value="4"/>
</dbReference>
<dbReference type="PANTHER" id="PTHR47495">
    <property type="entry name" value="ALDEHYDE DEHYDROGENASE"/>
    <property type="match status" value="1"/>
</dbReference>
<keyword evidence="1" id="KW-1133">Transmembrane helix</keyword>
<feature type="transmembrane region" description="Helical" evidence="1">
    <location>
        <begin position="24"/>
        <end position="42"/>
    </location>
</feature>
<organism evidence="3 4">
    <name type="scientific">Sphingomonas lacunae</name>
    <dbReference type="NCBI Taxonomy" id="2698828"/>
    <lineage>
        <taxon>Bacteria</taxon>
        <taxon>Pseudomonadati</taxon>
        <taxon>Pseudomonadota</taxon>
        <taxon>Alphaproteobacteria</taxon>
        <taxon>Sphingomonadales</taxon>
        <taxon>Sphingomonadaceae</taxon>
        <taxon>Sphingomonas</taxon>
    </lineage>
</organism>
<evidence type="ECO:0000313" key="4">
    <source>
        <dbReference type="Proteomes" id="UP000503018"/>
    </source>
</evidence>
<proteinExistence type="predicted"/>
<evidence type="ECO:0000256" key="1">
    <source>
        <dbReference type="SAM" id="Phobius"/>
    </source>
</evidence>
<dbReference type="SMART" id="SM01008">
    <property type="entry name" value="Ald_Xan_dh_C"/>
    <property type="match status" value="1"/>
</dbReference>
<dbReference type="KEGG" id="slan:GV829_05855"/>